<organism evidence="3 4">
    <name type="scientific">Sulfuritortus calidifontis</name>
    <dbReference type="NCBI Taxonomy" id="1914471"/>
    <lineage>
        <taxon>Bacteria</taxon>
        <taxon>Pseudomonadati</taxon>
        <taxon>Pseudomonadota</taxon>
        <taxon>Betaproteobacteria</taxon>
        <taxon>Nitrosomonadales</taxon>
        <taxon>Thiobacillaceae</taxon>
        <taxon>Sulfuritortus</taxon>
    </lineage>
</organism>
<dbReference type="CDD" id="cd11524">
    <property type="entry name" value="SYLF"/>
    <property type="match status" value="1"/>
</dbReference>
<dbReference type="PANTHER" id="PTHR15629:SF2">
    <property type="entry name" value="SH3 DOMAIN-CONTAINING YSC84-LIKE PROTEIN 1"/>
    <property type="match status" value="1"/>
</dbReference>
<sequence length="228" mass="24156">MRPYLRSFALILLALLSSAALASRIEQEEKVDAVMEVLEKATRLPEQGIPPRLLHDAQGIAVIPGVIKAGFMVGGSYGKGLMLVRDAQGQWSPPLFVALAAGSFGWQIGAQSTDLVLVFKTRRSIDGIVRGTFTLGADAAIAAGPVGRRGEAATDAELKAEILSYSRSRGLFAGISLEGSNIAIDHDANESYYGKALRPAEILEGKEAPPASTGRLIEVVRKATTAKK</sequence>
<name>A0A4R3JYE0_9PROT</name>
<proteinExistence type="predicted"/>
<accession>A0A4R3JYE0</accession>
<evidence type="ECO:0000313" key="3">
    <source>
        <dbReference type="EMBL" id="TCS73800.1"/>
    </source>
</evidence>
<protein>
    <submittedName>
        <fullName evidence="3">Lipid-binding SYLF domain-containing protein</fullName>
    </submittedName>
</protein>
<feature type="domain" description="Ysc84 actin-binding" evidence="2">
    <location>
        <begin position="101"/>
        <end position="223"/>
    </location>
</feature>
<dbReference type="Pfam" id="PF04366">
    <property type="entry name" value="Ysc84"/>
    <property type="match status" value="1"/>
</dbReference>
<dbReference type="InterPro" id="IPR051702">
    <property type="entry name" value="SH3_domain_YSC84-like"/>
</dbReference>
<dbReference type="EMBL" id="SLZY01000001">
    <property type="protein sequence ID" value="TCS73800.1"/>
    <property type="molecule type" value="Genomic_DNA"/>
</dbReference>
<feature type="signal peptide" evidence="1">
    <location>
        <begin position="1"/>
        <end position="22"/>
    </location>
</feature>
<feature type="chain" id="PRO_5020504416" evidence="1">
    <location>
        <begin position="23"/>
        <end position="228"/>
    </location>
</feature>
<evidence type="ECO:0000313" key="4">
    <source>
        <dbReference type="Proteomes" id="UP000295135"/>
    </source>
</evidence>
<dbReference type="GO" id="GO:0035091">
    <property type="term" value="F:phosphatidylinositol binding"/>
    <property type="evidence" value="ECO:0007669"/>
    <property type="project" value="TreeGrafter"/>
</dbReference>
<keyword evidence="4" id="KW-1185">Reference proteome</keyword>
<dbReference type="Proteomes" id="UP000295135">
    <property type="component" value="Unassembled WGS sequence"/>
</dbReference>
<keyword evidence="1" id="KW-0732">Signal</keyword>
<dbReference type="PANTHER" id="PTHR15629">
    <property type="entry name" value="SH3YL1 PROTEIN"/>
    <property type="match status" value="1"/>
</dbReference>
<reference evidence="3 4" key="1">
    <citation type="submission" date="2019-03" db="EMBL/GenBank/DDBJ databases">
        <title>Genomic Encyclopedia of Type Strains, Phase IV (KMG-IV): sequencing the most valuable type-strain genomes for metagenomic binning, comparative biology and taxonomic classification.</title>
        <authorList>
            <person name="Goeker M."/>
        </authorList>
    </citation>
    <scope>NUCLEOTIDE SEQUENCE [LARGE SCALE GENOMIC DNA]</scope>
    <source>
        <strain evidence="3 4">DSM 103923</strain>
    </source>
</reference>
<dbReference type="OrthoDB" id="198978at2"/>
<evidence type="ECO:0000256" key="1">
    <source>
        <dbReference type="SAM" id="SignalP"/>
    </source>
</evidence>
<gene>
    <name evidence="3" type="ORF">EDC61_10122</name>
</gene>
<dbReference type="AlphaFoldDB" id="A0A4R3JYE0"/>
<evidence type="ECO:0000259" key="2">
    <source>
        <dbReference type="Pfam" id="PF04366"/>
    </source>
</evidence>
<dbReference type="InterPro" id="IPR007461">
    <property type="entry name" value="Ysc84_actin-binding"/>
</dbReference>
<dbReference type="RefSeq" id="WP_126459945.1">
    <property type="nucleotide sequence ID" value="NZ_AP018721.1"/>
</dbReference>
<comment type="caution">
    <text evidence="3">The sequence shown here is derived from an EMBL/GenBank/DDBJ whole genome shotgun (WGS) entry which is preliminary data.</text>
</comment>